<accession>A0A5M9ZIC3</accession>
<dbReference type="AlphaFoldDB" id="A0A5M9ZIC3"/>
<protein>
    <submittedName>
        <fullName evidence="1">Uncharacterized protein</fullName>
    </submittedName>
</protein>
<gene>
    <name evidence="1" type="ORF">EMO91_09240</name>
</gene>
<name>A0A5M9ZIC3_9BIFI</name>
<sequence>MPTPKQLDYQYVSIIRNTINTLYSAQRLSGKPLADLVALARTGQRRFACKRITPDDDPFSTTPTDVHVGVELPDLELWDKAVTALGLDGETTHA</sequence>
<organism evidence="1 2">
    <name type="scientific">Bifidobacterium myosotis</name>
    <dbReference type="NCBI Taxonomy" id="1630166"/>
    <lineage>
        <taxon>Bacteria</taxon>
        <taxon>Bacillati</taxon>
        <taxon>Actinomycetota</taxon>
        <taxon>Actinomycetes</taxon>
        <taxon>Bifidobacteriales</taxon>
        <taxon>Bifidobacteriaceae</taxon>
        <taxon>Bifidobacterium</taxon>
    </lineage>
</organism>
<dbReference type="Proteomes" id="UP000410049">
    <property type="component" value="Unassembled WGS sequence"/>
</dbReference>
<evidence type="ECO:0000313" key="2">
    <source>
        <dbReference type="Proteomes" id="UP000410049"/>
    </source>
</evidence>
<reference evidence="1 2" key="1">
    <citation type="journal article" date="2019" name="Syst. Appl. Microbiol.">
        <title>Characterization of Bifidobacterium species in feaces of the Egyptian fruit bat: Description of B. vespertilionis sp. nov. and B. rousetti sp. nov.</title>
        <authorList>
            <person name="Modesto M."/>
            <person name="Satti M."/>
            <person name="Watanabe K."/>
            <person name="Puglisi E."/>
            <person name="Morelli L."/>
            <person name="Huang C.-H."/>
            <person name="Liou J.-S."/>
            <person name="Miyashita M."/>
            <person name="Tamura T."/>
            <person name="Saito S."/>
            <person name="Mori K."/>
            <person name="Huang L."/>
            <person name="Sciavilla P."/>
            <person name="Sandri C."/>
            <person name="Spiezio C."/>
            <person name="Vitali F."/>
            <person name="Cavalieri D."/>
            <person name="Perpetuini G."/>
            <person name="Tofalo R."/>
            <person name="Bonetti A."/>
            <person name="Arita M."/>
            <person name="Mattarelli P."/>
        </authorList>
    </citation>
    <scope>NUCLEOTIDE SEQUENCE [LARGE SCALE GENOMIC DNA]</scope>
    <source>
        <strain evidence="1 2">RST17</strain>
    </source>
</reference>
<dbReference type="EMBL" id="RZUH01000007">
    <property type="protein sequence ID" value="KAA8827225.1"/>
    <property type="molecule type" value="Genomic_DNA"/>
</dbReference>
<comment type="caution">
    <text evidence="1">The sequence shown here is derived from an EMBL/GenBank/DDBJ whole genome shotgun (WGS) entry which is preliminary data.</text>
</comment>
<proteinExistence type="predicted"/>
<dbReference type="RefSeq" id="WP_150379694.1">
    <property type="nucleotide sequence ID" value="NZ_RZUH01000007.1"/>
</dbReference>
<evidence type="ECO:0000313" key="1">
    <source>
        <dbReference type="EMBL" id="KAA8827225.1"/>
    </source>
</evidence>